<gene>
    <name evidence="4" type="ORF">R9B83_02355</name>
</gene>
<organism evidence="4 5">
    <name type="scientific">Metamycoplasma equirhinis</name>
    <dbReference type="NCBI Taxonomy" id="92402"/>
    <lineage>
        <taxon>Bacteria</taxon>
        <taxon>Bacillati</taxon>
        <taxon>Mycoplasmatota</taxon>
        <taxon>Mycoplasmoidales</taxon>
        <taxon>Metamycoplasmataceae</taxon>
        <taxon>Metamycoplasma</taxon>
    </lineage>
</organism>
<evidence type="ECO:0000313" key="5">
    <source>
        <dbReference type="Proteomes" id="UP001303601"/>
    </source>
</evidence>
<dbReference type="Proteomes" id="UP001303601">
    <property type="component" value="Chromosome"/>
</dbReference>
<keyword evidence="2 4" id="KW-0560">Oxidoreductase</keyword>
<dbReference type="PANTHER" id="PTHR10204">
    <property type="entry name" value="NAD P H OXIDOREDUCTASE-RELATED"/>
    <property type="match status" value="1"/>
</dbReference>
<evidence type="ECO:0000256" key="2">
    <source>
        <dbReference type="ARBA" id="ARBA00023002"/>
    </source>
</evidence>
<dbReference type="PANTHER" id="PTHR10204:SF34">
    <property type="entry name" value="NAD(P)H DEHYDROGENASE [QUINONE] 1 ISOFORM 1"/>
    <property type="match status" value="1"/>
</dbReference>
<evidence type="ECO:0000256" key="1">
    <source>
        <dbReference type="ARBA" id="ARBA00006252"/>
    </source>
</evidence>
<protein>
    <submittedName>
        <fullName evidence="4">NAD(P)H-dependent oxidoreductase</fullName>
        <ecNumber evidence="4">1.-.-.-</ecNumber>
    </submittedName>
</protein>
<dbReference type="GeneID" id="94493716"/>
<dbReference type="RefSeq" id="WP_211331331.1">
    <property type="nucleotide sequence ID" value="NZ_AP027305.1"/>
</dbReference>
<dbReference type="InterPro" id="IPR003680">
    <property type="entry name" value="Flavodoxin_fold"/>
</dbReference>
<name>A0ABZ0P9U9_9BACT</name>
<dbReference type="SUPFAM" id="SSF52218">
    <property type="entry name" value="Flavoproteins"/>
    <property type="match status" value="1"/>
</dbReference>
<dbReference type="InterPro" id="IPR051545">
    <property type="entry name" value="NAD(P)H_dehydrogenase_qn"/>
</dbReference>
<dbReference type="Pfam" id="PF02525">
    <property type="entry name" value="Flavodoxin_2"/>
    <property type="match status" value="1"/>
</dbReference>
<dbReference type="EC" id="1.-.-.-" evidence="4"/>
<feature type="domain" description="Flavodoxin-like fold" evidence="3">
    <location>
        <begin position="1"/>
        <end position="171"/>
    </location>
</feature>
<dbReference type="InterPro" id="IPR029039">
    <property type="entry name" value="Flavoprotein-like_sf"/>
</dbReference>
<keyword evidence="5" id="KW-1185">Reference proteome</keyword>
<evidence type="ECO:0000259" key="3">
    <source>
        <dbReference type="Pfam" id="PF02525"/>
    </source>
</evidence>
<proteinExistence type="inferred from homology"/>
<dbReference type="Gene3D" id="3.40.50.360">
    <property type="match status" value="1"/>
</dbReference>
<dbReference type="EMBL" id="CP137845">
    <property type="protein sequence ID" value="WPB53809.1"/>
    <property type="molecule type" value="Genomic_DNA"/>
</dbReference>
<reference evidence="4" key="1">
    <citation type="submission" date="2023-11" db="EMBL/GenBank/DDBJ databases">
        <title>Completed genome sequence of Mycoplasma equirhinis type strain M432/72.</title>
        <authorList>
            <person name="Spergser J."/>
        </authorList>
    </citation>
    <scope>NUCLEOTIDE SEQUENCE [LARGE SCALE GENOMIC DNA]</scope>
    <source>
        <strain evidence="4">M432/72</strain>
    </source>
</reference>
<dbReference type="GO" id="GO:0016491">
    <property type="term" value="F:oxidoreductase activity"/>
    <property type="evidence" value="ECO:0007669"/>
    <property type="project" value="UniProtKB-KW"/>
</dbReference>
<accession>A0ABZ0P9U9</accession>
<comment type="similarity">
    <text evidence="1">Belongs to the NAD(P)H dehydrogenase (quinone) family.</text>
</comment>
<evidence type="ECO:0000313" key="4">
    <source>
        <dbReference type="EMBL" id="WPB53809.1"/>
    </source>
</evidence>
<sequence length="187" mass="21780">MKYYLILGHPTKDSFNGQLIDAYEKKLLEKGHDVKRVNIIDLDFEINLSKSGFSEKTAKVVKNEQTNIKWADEIIFFYPLWWGGIPAILKGYIDNVFQKGFAYKYRQNSSLWDKLLKGKTARIFSTCDAPSFFVSLVYKNADFAMLKRAVCWFTGIKVSKAKRIDKLIYRSENKRKDIINKITSKIK</sequence>